<reference evidence="2 3" key="1">
    <citation type="submission" date="2020-08" db="EMBL/GenBank/DDBJ databases">
        <title>Functional genomics of gut bacteria from endangered species of beetles.</title>
        <authorList>
            <person name="Carlos-Shanley C."/>
        </authorList>
    </citation>
    <scope>NUCLEOTIDE SEQUENCE [LARGE SCALE GENOMIC DNA]</scope>
    <source>
        <strain evidence="2 3">S00224</strain>
    </source>
</reference>
<dbReference type="CDD" id="cd00144">
    <property type="entry name" value="MPP_PPP_family"/>
    <property type="match status" value="1"/>
</dbReference>
<dbReference type="GO" id="GO:0005737">
    <property type="term" value="C:cytoplasm"/>
    <property type="evidence" value="ECO:0007669"/>
    <property type="project" value="TreeGrafter"/>
</dbReference>
<sequence>MSLQVGMAFGLSLFKRPAKGNSALPSGERYYAIGDIHGRLDLLNELLARIEEDDRQRAPATTTLVFIGDLIDRGPDSAGVIDALMALRERLPNSRFLLGNHEELFLGALEGSIEILKFHLRVGGKATVLSYGISEEEYAPASHVELLEILKARVPEAHVRFLESFEDMIIAGDYVFVHAGVNPNLPLEKQRVKDLRWIRDSFLDHKGALEKTVVHGHTIVPEAQFRSNRIAIDTGAYDSGHLTALGLEGEERWLLQT</sequence>
<gene>
    <name evidence="2" type="ORF">HNP52_002845</name>
</gene>
<accession>A0A7W7NTD5</accession>
<dbReference type="PANTHER" id="PTHR42850:SF4">
    <property type="entry name" value="ZINC-DEPENDENT ENDOPOLYPHOSPHATASE"/>
    <property type="match status" value="1"/>
</dbReference>
<evidence type="ECO:0000313" key="2">
    <source>
        <dbReference type="EMBL" id="MBB4839776.1"/>
    </source>
</evidence>
<dbReference type="AlphaFoldDB" id="A0A7W7NTD5"/>
<comment type="caution">
    <text evidence="2">The sequence shown here is derived from an EMBL/GenBank/DDBJ whole genome shotgun (WGS) entry which is preliminary data.</text>
</comment>
<keyword evidence="2" id="KW-0378">Hydrolase</keyword>
<evidence type="ECO:0000313" key="3">
    <source>
        <dbReference type="Proteomes" id="UP000575241"/>
    </source>
</evidence>
<dbReference type="EC" id="3.1.3.16" evidence="2"/>
<dbReference type="GO" id="GO:0110154">
    <property type="term" value="P:RNA decapping"/>
    <property type="evidence" value="ECO:0007669"/>
    <property type="project" value="TreeGrafter"/>
</dbReference>
<dbReference type="InterPro" id="IPR029052">
    <property type="entry name" value="Metallo-depent_PP-like"/>
</dbReference>
<proteinExistence type="predicted"/>
<dbReference type="Pfam" id="PF00149">
    <property type="entry name" value="Metallophos"/>
    <property type="match status" value="1"/>
</dbReference>
<dbReference type="InterPro" id="IPR004843">
    <property type="entry name" value="Calcineurin-like_PHP"/>
</dbReference>
<keyword evidence="3" id="KW-1185">Reference proteome</keyword>
<dbReference type="Proteomes" id="UP000575241">
    <property type="component" value="Unassembled WGS sequence"/>
</dbReference>
<dbReference type="PANTHER" id="PTHR42850">
    <property type="entry name" value="METALLOPHOSPHOESTERASE"/>
    <property type="match status" value="1"/>
</dbReference>
<evidence type="ECO:0000259" key="1">
    <source>
        <dbReference type="Pfam" id="PF00149"/>
    </source>
</evidence>
<dbReference type="RefSeq" id="WP_260396092.1">
    <property type="nucleotide sequence ID" value="NZ_JACHLN010000002.1"/>
</dbReference>
<dbReference type="EMBL" id="JACHLN010000002">
    <property type="protein sequence ID" value="MBB4839776.1"/>
    <property type="molecule type" value="Genomic_DNA"/>
</dbReference>
<dbReference type="Gene3D" id="3.60.21.10">
    <property type="match status" value="1"/>
</dbReference>
<protein>
    <submittedName>
        <fullName evidence="2">Serine/threonine protein phosphatase 1</fullName>
        <ecNumber evidence="2">3.1.3.16</ecNumber>
    </submittedName>
</protein>
<feature type="domain" description="Calcineurin-like phosphoesterase" evidence="1">
    <location>
        <begin position="30"/>
        <end position="221"/>
    </location>
</feature>
<organism evidence="2 3">
    <name type="scientific">Sphingomonas kyeonggiensis</name>
    <dbReference type="NCBI Taxonomy" id="1268553"/>
    <lineage>
        <taxon>Bacteria</taxon>
        <taxon>Pseudomonadati</taxon>
        <taxon>Pseudomonadota</taxon>
        <taxon>Alphaproteobacteria</taxon>
        <taxon>Sphingomonadales</taxon>
        <taxon>Sphingomonadaceae</taxon>
        <taxon>Sphingomonas</taxon>
    </lineage>
</organism>
<dbReference type="SUPFAM" id="SSF56300">
    <property type="entry name" value="Metallo-dependent phosphatases"/>
    <property type="match status" value="1"/>
</dbReference>
<dbReference type="InterPro" id="IPR050126">
    <property type="entry name" value="Ap4A_hydrolase"/>
</dbReference>
<name>A0A7W7NTD5_9SPHN</name>
<dbReference type="GO" id="GO:0004722">
    <property type="term" value="F:protein serine/threonine phosphatase activity"/>
    <property type="evidence" value="ECO:0007669"/>
    <property type="project" value="UniProtKB-EC"/>
</dbReference>
<dbReference type="GO" id="GO:0008803">
    <property type="term" value="F:bis(5'-nucleosyl)-tetraphosphatase (symmetrical) activity"/>
    <property type="evidence" value="ECO:0007669"/>
    <property type="project" value="TreeGrafter"/>
</dbReference>